<protein>
    <recommendedName>
        <fullName evidence="4">O-antigen ligase domain-containing protein</fullName>
    </recommendedName>
</protein>
<gene>
    <name evidence="2" type="ORF">ETSY2_45635</name>
</gene>
<comment type="caution">
    <text evidence="2">The sequence shown here is derived from an EMBL/GenBank/DDBJ whole genome shotgun (WGS) entry which is preliminary data.</text>
</comment>
<dbReference type="AlphaFoldDB" id="W4LHR8"/>
<keyword evidence="1" id="KW-0812">Transmembrane</keyword>
<dbReference type="Proteomes" id="UP000019140">
    <property type="component" value="Unassembled WGS sequence"/>
</dbReference>
<keyword evidence="3" id="KW-1185">Reference proteome</keyword>
<dbReference type="EMBL" id="AZHX01002127">
    <property type="protein sequence ID" value="ETW96856.1"/>
    <property type="molecule type" value="Genomic_DNA"/>
</dbReference>
<feature type="transmembrane region" description="Helical" evidence="1">
    <location>
        <begin position="12"/>
        <end position="37"/>
    </location>
</feature>
<feature type="transmembrane region" description="Helical" evidence="1">
    <location>
        <begin position="158"/>
        <end position="174"/>
    </location>
</feature>
<keyword evidence="1" id="KW-1133">Transmembrane helix</keyword>
<organism evidence="2 3">
    <name type="scientific">Candidatus Entotheonella gemina</name>
    <dbReference type="NCBI Taxonomy" id="1429439"/>
    <lineage>
        <taxon>Bacteria</taxon>
        <taxon>Pseudomonadati</taxon>
        <taxon>Nitrospinota/Tectimicrobiota group</taxon>
        <taxon>Candidatus Tectimicrobiota</taxon>
        <taxon>Candidatus Entotheonellia</taxon>
        <taxon>Candidatus Entotheonellales</taxon>
        <taxon>Candidatus Entotheonellaceae</taxon>
        <taxon>Candidatus Entotheonella</taxon>
    </lineage>
</organism>
<keyword evidence="1" id="KW-0472">Membrane</keyword>
<evidence type="ECO:0000313" key="3">
    <source>
        <dbReference type="Proteomes" id="UP000019140"/>
    </source>
</evidence>
<evidence type="ECO:0000256" key="1">
    <source>
        <dbReference type="SAM" id="Phobius"/>
    </source>
</evidence>
<accession>W4LHR8</accession>
<name>W4LHR8_9BACT</name>
<feature type="transmembrane region" description="Helical" evidence="1">
    <location>
        <begin position="133"/>
        <end position="152"/>
    </location>
</feature>
<feature type="transmembrane region" description="Helical" evidence="1">
    <location>
        <begin position="98"/>
        <end position="121"/>
    </location>
</feature>
<reference evidence="2 3" key="1">
    <citation type="journal article" date="2014" name="Nature">
        <title>An environmental bacterial taxon with a large and distinct metabolic repertoire.</title>
        <authorList>
            <person name="Wilson M.C."/>
            <person name="Mori T."/>
            <person name="Ruckert C."/>
            <person name="Uria A.R."/>
            <person name="Helf M.J."/>
            <person name="Takada K."/>
            <person name="Gernert C."/>
            <person name="Steffens U.A."/>
            <person name="Heycke N."/>
            <person name="Schmitt S."/>
            <person name="Rinke C."/>
            <person name="Helfrich E.J."/>
            <person name="Brachmann A.O."/>
            <person name="Gurgui C."/>
            <person name="Wakimoto T."/>
            <person name="Kracht M."/>
            <person name="Crusemann M."/>
            <person name="Hentschel U."/>
            <person name="Abe I."/>
            <person name="Matsunaga S."/>
            <person name="Kalinowski J."/>
            <person name="Takeyama H."/>
            <person name="Piel J."/>
        </authorList>
    </citation>
    <scope>NUCLEOTIDE SEQUENCE [LARGE SCALE GENOMIC DNA]</scope>
    <source>
        <strain evidence="3">TSY2</strain>
    </source>
</reference>
<sequence length="197" mass="22381">MIYTYGLLKPKIMVIVSLFLLCALMFVPEVVFVRFVIDTEKRDGRYTEGRTRVFTAALEELPNFIMLGVGRKDFYGDWGRRTSFVKYTGAVSGAHNCFIQVALFWGLPGLITLICIVFQAYKFFPKVSHFDPLYLSLLGIAISTFLEMFVIHTLESKGFSILLGLIIGGSVWVWKNNKKVAIIPIVEEHRELRASSL</sequence>
<proteinExistence type="predicted"/>
<evidence type="ECO:0000313" key="2">
    <source>
        <dbReference type="EMBL" id="ETW96856.1"/>
    </source>
</evidence>
<evidence type="ECO:0008006" key="4">
    <source>
        <dbReference type="Google" id="ProtNLM"/>
    </source>
</evidence>
<dbReference type="HOGENOM" id="CLU_1381903_0_0_7"/>